<protein>
    <recommendedName>
        <fullName evidence="6">RRP15-like protein</fullName>
    </recommendedName>
</protein>
<keyword evidence="5" id="KW-1185">Reference proteome</keyword>
<feature type="compositionally biased region" description="Basic residues" evidence="2">
    <location>
        <begin position="41"/>
        <end position="57"/>
    </location>
</feature>
<keyword evidence="3" id="KW-0472">Membrane</keyword>
<evidence type="ECO:0008006" key="6">
    <source>
        <dbReference type="Google" id="ProtNLM"/>
    </source>
</evidence>
<proteinExistence type="inferred from homology"/>
<evidence type="ECO:0000313" key="4">
    <source>
        <dbReference type="EnsemblPlants" id="QL04p067008:mrna"/>
    </source>
</evidence>
<evidence type="ECO:0000256" key="3">
    <source>
        <dbReference type="SAM" id="Phobius"/>
    </source>
</evidence>
<dbReference type="EnsemblPlants" id="QL04p067008:mrna">
    <property type="protein sequence ID" value="QL04p067008:mrna"/>
    <property type="gene ID" value="QL04p067008"/>
</dbReference>
<feature type="region of interest" description="Disordered" evidence="2">
    <location>
        <begin position="1"/>
        <end position="114"/>
    </location>
</feature>
<dbReference type="Pfam" id="PF07890">
    <property type="entry name" value="Rrp15p"/>
    <property type="match status" value="1"/>
</dbReference>
<dbReference type="PANTHER" id="PTHR13245:SF14">
    <property type="entry name" value="RRP15-LIKE PROTEIN"/>
    <property type="match status" value="1"/>
</dbReference>
<accession>A0A7N2LIC4</accession>
<sequence>MAEETHVAEPAKAQNKRRVGKKGGSKGKKRPRMLEGMPQNKPKKIDRKMKKLYRKRARDYNSDGDDNDEDEEEERDVGSGGESEKEEEEEEEGLDVNGDGGNSDEGEESGRIQPGITMFVEGSRAFKMAFRSIIKKSVPEDALGPVLSAHKKLIAEKLAEEEAERKVKGEAKKEKQLLAEKGHVKPANYLDSNEKFLIGVATKGGTVFVFFMFTMYVAGVSVVKLFNAVNKAQHAQKGLDPLRYKDAKVLISAFFHALPQLTSAKNCNFMCFIQKNQILHCCHMGNLESAILYQRINLWTHEIQDRGIGHRRSAQMRSGDGHCWWSDVIVGHQWRSGAINGGGRQRWSGTVTSGRHWWMRGAVGGDDSRRRHVWRHLLQGLGDLELYSIKNEAKISELEAIILIKGRQAIRKRRKEAFFSALGKTSKPAIDTPAKGHTSKGEVDGEGPAWAPLRDNYMLTNSKLKDWDKMPETTAADDFGRMSEDSSSDGD</sequence>
<dbReference type="InterPro" id="IPR012459">
    <property type="entry name" value="Rrp15"/>
</dbReference>
<reference evidence="4" key="2">
    <citation type="submission" date="2021-01" db="UniProtKB">
        <authorList>
            <consortium name="EnsemblPlants"/>
        </authorList>
    </citation>
    <scope>IDENTIFICATION</scope>
</reference>
<comment type="similarity">
    <text evidence="1">Belongs to the RRP15 family.</text>
</comment>
<evidence type="ECO:0000256" key="2">
    <source>
        <dbReference type="SAM" id="MobiDB-lite"/>
    </source>
</evidence>
<keyword evidence="3" id="KW-1133">Transmembrane helix</keyword>
<organism evidence="4 5">
    <name type="scientific">Quercus lobata</name>
    <name type="common">Valley oak</name>
    <dbReference type="NCBI Taxonomy" id="97700"/>
    <lineage>
        <taxon>Eukaryota</taxon>
        <taxon>Viridiplantae</taxon>
        <taxon>Streptophyta</taxon>
        <taxon>Embryophyta</taxon>
        <taxon>Tracheophyta</taxon>
        <taxon>Spermatophyta</taxon>
        <taxon>Magnoliopsida</taxon>
        <taxon>eudicotyledons</taxon>
        <taxon>Gunneridae</taxon>
        <taxon>Pentapetalae</taxon>
        <taxon>rosids</taxon>
        <taxon>fabids</taxon>
        <taxon>Fagales</taxon>
        <taxon>Fagaceae</taxon>
        <taxon>Quercus</taxon>
    </lineage>
</organism>
<dbReference type="GO" id="GO:0000470">
    <property type="term" value="P:maturation of LSU-rRNA"/>
    <property type="evidence" value="ECO:0007669"/>
    <property type="project" value="TreeGrafter"/>
</dbReference>
<dbReference type="AlphaFoldDB" id="A0A7N2LIC4"/>
<evidence type="ECO:0000256" key="1">
    <source>
        <dbReference type="ARBA" id="ARBA00007462"/>
    </source>
</evidence>
<dbReference type="PANTHER" id="PTHR13245">
    <property type="entry name" value="RRP15-LIKE PROTEIN"/>
    <property type="match status" value="1"/>
</dbReference>
<evidence type="ECO:0000313" key="5">
    <source>
        <dbReference type="Proteomes" id="UP000594261"/>
    </source>
</evidence>
<feature type="transmembrane region" description="Helical" evidence="3">
    <location>
        <begin position="207"/>
        <end position="227"/>
    </location>
</feature>
<dbReference type="Proteomes" id="UP000594261">
    <property type="component" value="Chromosome 4"/>
</dbReference>
<reference evidence="4 5" key="1">
    <citation type="journal article" date="2016" name="G3 (Bethesda)">
        <title>First Draft Assembly and Annotation of the Genome of a California Endemic Oak Quercus lobata Nee (Fagaceae).</title>
        <authorList>
            <person name="Sork V.L."/>
            <person name="Fitz-Gibbon S.T."/>
            <person name="Puiu D."/>
            <person name="Crepeau M."/>
            <person name="Gugger P.F."/>
            <person name="Sherman R."/>
            <person name="Stevens K."/>
            <person name="Langley C.H."/>
            <person name="Pellegrini M."/>
            <person name="Salzberg S.L."/>
        </authorList>
    </citation>
    <scope>NUCLEOTIDE SEQUENCE [LARGE SCALE GENOMIC DNA]</scope>
    <source>
        <strain evidence="4 5">cv. SW786</strain>
    </source>
</reference>
<name>A0A7N2LIC4_QUELO</name>
<dbReference type="FunCoup" id="A0A7N2LIC4">
    <property type="interactions" value="1430"/>
</dbReference>
<dbReference type="InParanoid" id="A0A7N2LIC4"/>
<dbReference type="GO" id="GO:0000460">
    <property type="term" value="P:maturation of 5.8S rRNA"/>
    <property type="evidence" value="ECO:0007669"/>
    <property type="project" value="TreeGrafter"/>
</dbReference>
<feature type="compositionally biased region" description="Basic residues" evidence="2">
    <location>
        <begin position="14"/>
        <end position="31"/>
    </location>
</feature>
<dbReference type="EMBL" id="LRBV02000004">
    <property type="status" value="NOT_ANNOTATED_CDS"/>
    <property type="molecule type" value="Genomic_DNA"/>
</dbReference>
<feature type="region of interest" description="Disordered" evidence="2">
    <location>
        <begin position="426"/>
        <end position="451"/>
    </location>
</feature>
<dbReference type="GO" id="GO:0030687">
    <property type="term" value="C:preribosome, large subunit precursor"/>
    <property type="evidence" value="ECO:0007669"/>
    <property type="project" value="TreeGrafter"/>
</dbReference>
<feature type="compositionally biased region" description="Acidic residues" evidence="2">
    <location>
        <begin position="62"/>
        <end position="75"/>
    </location>
</feature>
<feature type="region of interest" description="Disordered" evidence="2">
    <location>
        <begin position="468"/>
        <end position="491"/>
    </location>
</feature>
<dbReference type="Gramene" id="QL04p067008:mrna">
    <property type="protein sequence ID" value="QL04p067008:mrna"/>
    <property type="gene ID" value="QL04p067008"/>
</dbReference>
<keyword evidence="3" id="KW-0812">Transmembrane</keyword>
<feature type="compositionally biased region" description="Acidic residues" evidence="2">
    <location>
        <begin position="84"/>
        <end position="94"/>
    </location>
</feature>